<dbReference type="InterPro" id="IPR050764">
    <property type="entry name" value="CbbQ/NirQ/NorQ/GpvN"/>
</dbReference>
<dbReference type="GO" id="GO:0005524">
    <property type="term" value="F:ATP binding"/>
    <property type="evidence" value="ECO:0007669"/>
    <property type="project" value="InterPro"/>
</dbReference>
<dbReference type="InterPro" id="IPR027417">
    <property type="entry name" value="P-loop_NTPase"/>
</dbReference>
<dbReference type="GO" id="GO:0016887">
    <property type="term" value="F:ATP hydrolysis activity"/>
    <property type="evidence" value="ECO:0007669"/>
    <property type="project" value="InterPro"/>
</dbReference>
<dbReference type="SMART" id="SM00382">
    <property type="entry name" value="AAA"/>
    <property type="match status" value="1"/>
</dbReference>
<reference evidence="2" key="1">
    <citation type="journal article" date="2020" name="mSystems">
        <title>Genome- and Community-Level Interaction Insights into Carbon Utilization and Element Cycling Functions of Hydrothermarchaeota in Hydrothermal Sediment.</title>
        <authorList>
            <person name="Zhou Z."/>
            <person name="Liu Y."/>
            <person name="Xu W."/>
            <person name="Pan J."/>
            <person name="Luo Z.H."/>
            <person name="Li M."/>
        </authorList>
    </citation>
    <scope>NUCLEOTIDE SEQUENCE [LARGE SCALE GENOMIC DNA]</scope>
    <source>
        <strain evidence="2">SpSt-1056</strain>
    </source>
</reference>
<sequence length="275" mass="31037">MAQQLYVADQPLALAVYLALKLEKPLLIEGEPGCGKTEVAKVLAKLLNTDLIRLQCYEGITASQALYEWDYPRQLINIRLLEDRKSPEEISQEIFSEKYLLKRPLLAALLYEGAQPPVLLIDEIDRSDEEFEGFLLEFLAEFQVTIPELGTIAAKKKPVVIITSNRTREVGDGLRRRCLYIYVTYPSPEKERRILSLKVPQLSPRLADEVVTFVQRLRQVNEISKKPGISETIDWANALSVLGAAEITPSVIMSTLSCLVKNEDDLRIIKDLGIV</sequence>
<evidence type="ECO:0000313" key="2">
    <source>
        <dbReference type="EMBL" id="HHK67872.1"/>
    </source>
</evidence>
<dbReference type="CDD" id="cd00009">
    <property type="entry name" value="AAA"/>
    <property type="match status" value="1"/>
</dbReference>
<dbReference type="EMBL" id="DRWN01000017">
    <property type="protein sequence ID" value="HHK67872.1"/>
    <property type="molecule type" value="Genomic_DNA"/>
</dbReference>
<accession>A0A7C5QDL3</accession>
<feature type="domain" description="AAA+ ATPase" evidence="1">
    <location>
        <begin position="22"/>
        <end position="189"/>
    </location>
</feature>
<dbReference type="InterPro" id="IPR011704">
    <property type="entry name" value="ATPase_dyneun-rel_AAA"/>
</dbReference>
<gene>
    <name evidence="2" type="ORF">ENM11_01780</name>
</gene>
<dbReference type="Gene3D" id="3.40.50.300">
    <property type="entry name" value="P-loop containing nucleotide triphosphate hydrolases"/>
    <property type="match status" value="1"/>
</dbReference>
<organism evidence="2">
    <name type="scientific">Caldiarchaeum subterraneum</name>
    <dbReference type="NCBI Taxonomy" id="311458"/>
    <lineage>
        <taxon>Archaea</taxon>
        <taxon>Nitrososphaerota</taxon>
        <taxon>Candidatus Caldarchaeales</taxon>
        <taxon>Candidatus Caldarchaeaceae</taxon>
        <taxon>Candidatus Caldarchaeum</taxon>
    </lineage>
</organism>
<dbReference type="PANTHER" id="PTHR42759">
    <property type="entry name" value="MOXR FAMILY PROTEIN"/>
    <property type="match status" value="1"/>
</dbReference>
<dbReference type="AlphaFoldDB" id="A0A7C5QDL3"/>
<dbReference type="InterPro" id="IPR003593">
    <property type="entry name" value="AAA+_ATPase"/>
</dbReference>
<comment type="caution">
    <text evidence="2">The sequence shown here is derived from an EMBL/GenBank/DDBJ whole genome shotgun (WGS) entry which is preliminary data.</text>
</comment>
<dbReference type="SUPFAM" id="SSF52540">
    <property type="entry name" value="P-loop containing nucleoside triphosphate hydrolases"/>
    <property type="match status" value="1"/>
</dbReference>
<name>A0A7C5QDL3_CALS0</name>
<dbReference type="Pfam" id="PF07728">
    <property type="entry name" value="AAA_5"/>
    <property type="match status" value="1"/>
</dbReference>
<proteinExistence type="predicted"/>
<protein>
    <submittedName>
        <fullName evidence="2">MoxR family ATPase</fullName>
    </submittedName>
</protein>
<dbReference type="PANTHER" id="PTHR42759:SF1">
    <property type="entry name" value="MAGNESIUM-CHELATASE SUBUNIT CHLD"/>
    <property type="match status" value="1"/>
</dbReference>
<evidence type="ECO:0000259" key="1">
    <source>
        <dbReference type="SMART" id="SM00382"/>
    </source>
</evidence>